<dbReference type="GO" id="GO:0017148">
    <property type="term" value="P:negative regulation of translation"/>
    <property type="evidence" value="ECO:0007669"/>
    <property type="project" value="InterPro"/>
</dbReference>
<evidence type="ECO:0000259" key="1">
    <source>
        <dbReference type="Pfam" id="PF16418"/>
    </source>
</evidence>
<keyword evidence="3" id="KW-1185">Reference proteome</keyword>
<proteinExistence type="predicted"/>
<dbReference type="EMBL" id="BQKY01000017">
    <property type="protein sequence ID" value="GJN94550.1"/>
    <property type="molecule type" value="Genomic_DNA"/>
</dbReference>
<evidence type="ECO:0000313" key="3">
    <source>
        <dbReference type="Proteomes" id="UP001342314"/>
    </source>
</evidence>
<dbReference type="GO" id="GO:0000932">
    <property type="term" value="C:P-body"/>
    <property type="evidence" value="ECO:0007669"/>
    <property type="project" value="TreeGrafter"/>
</dbReference>
<feature type="domain" description="CCR4-NOT transcription complex subunit 1 HEAT repeat" evidence="1">
    <location>
        <begin position="44"/>
        <end position="190"/>
    </location>
</feature>
<protein>
    <recommendedName>
        <fullName evidence="1">CCR4-NOT transcription complex subunit 1 HEAT repeat domain-containing protein</fullName>
    </recommendedName>
</protein>
<gene>
    <name evidence="2" type="ORF">Rhopal_007633-T1</name>
</gene>
<dbReference type="PANTHER" id="PTHR13162">
    <property type="entry name" value="CCR4-NOT TRANSCRIPTION COMPLEX"/>
    <property type="match status" value="1"/>
</dbReference>
<name>A0AAV5GPP3_9BASI</name>
<reference evidence="2 3" key="1">
    <citation type="submission" date="2021-12" db="EMBL/GenBank/DDBJ databases">
        <title>High titer production of polyol ester of fatty acids by Rhodotorula paludigena BS15 towards product separation-free biomass refinery.</title>
        <authorList>
            <person name="Mano J."/>
            <person name="Ono H."/>
            <person name="Tanaka T."/>
            <person name="Naito K."/>
            <person name="Sushida H."/>
            <person name="Ike M."/>
            <person name="Tokuyasu K."/>
            <person name="Kitaoka M."/>
        </authorList>
    </citation>
    <scope>NUCLEOTIDE SEQUENCE [LARGE SCALE GENOMIC DNA]</scope>
    <source>
        <strain evidence="2 3">BS15</strain>
    </source>
</reference>
<dbReference type="Pfam" id="PF16418">
    <property type="entry name" value="CNOT1_HEAT"/>
    <property type="match status" value="1"/>
</dbReference>
<dbReference type="GO" id="GO:0060090">
    <property type="term" value="F:molecular adaptor activity"/>
    <property type="evidence" value="ECO:0007669"/>
    <property type="project" value="TreeGrafter"/>
</dbReference>
<dbReference type="InterPro" id="IPR040398">
    <property type="entry name" value="Not1"/>
</dbReference>
<accession>A0AAV5GPP3</accession>
<comment type="caution">
    <text evidence="2">The sequence shown here is derived from an EMBL/GenBank/DDBJ whole genome shotgun (WGS) entry which is preliminary data.</text>
</comment>
<evidence type="ECO:0000313" key="2">
    <source>
        <dbReference type="EMBL" id="GJN94550.1"/>
    </source>
</evidence>
<organism evidence="2 3">
    <name type="scientific">Rhodotorula paludigena</name>
    <dbReference type="NCBI Taxonomy" id="86838"/>
    <lineage>
        <taxon>Eukaryota</taxon>
        <taxon>Fungi</taxon>
        <taxon>Dikarya</taxon>
        <taxon>Basidiomycota</taxon>
        <taxon>Pucciniomycotina</taxon>
        <taxon>Microbotryomycetes</taxon>
        <taxon>Sporidiobolales</taxon>
        <taxon>Sporidiobolaceae</taxon>
        <taxon>Rhodotorula</taxon>
    </lineage>
</organism>
<dbReference type="Proteomes" id="UP001342314">
    <property type="component" value="Unassembled WGS sequence"/>
</dbReference>
<dbReference type="InterPro" id="IPR032194">
    <property type="entry name" value="CNOT1_HEAT"/>
</dbReference>
<dbReference type="GO" id="GO:0000288">
    <property type="term" value="P:nuclear-transcribed mRNA catabolic process, deadenylation-dependent decay"/>
    <property type="evidence" value="ECO:0007669"/>
    <property type="project" value="TreeGrafter"/>
</dbReference>
<dbReference type="PANTHER" id="PTHR13162:SF8">
    <property type="entry name" value="CCR4-NOT TRANSCRIPTION COMPLEX SUBUNIT 1"/>
    <property type="match status" value="1"/>
</dbReference>
<dbReference type="AlphaFoldDB" id="A0AAV5GPP3"/>
<dbReference type="GO" id="GO:0030015">
    <property type="term" value="C:CCR4-NOT core complex"/>
    <property type="evidence" value="ECO:0007669"/>
    <property type="project" value="InterPro"/>
</dbReference>
<sequence length="248" mass="28256">MANEQRELALRVHELLDRGNKLNPELVLVAVTQIEKPWNAVHGELVARLLSTFLAGHPAHQLVFFRLYQVDRQFLFAALRDFYAESEMNVTRIVDIAQDLKALDRVLKLRPFVLALDLAALASRREYLNLDKWLSSQFAQHGAQLVRATLEFVGHKVQHELRRQELDRPPEPTTLALNAATIAIFMRVLRADHELFSGNDVELFKEVRTQCLQLHPRLMNFSPENTDSEPGMAVTALSSEIEAECDAL</sequence>